<dbReference type="Proteomes" id="UP000322667">
    <property type="component" value="Chromosome A13"/>
</dbReference>
<evidence type="ECO:0000313" key="2">
    <source>
        <dbReference type="Proteomes" id="UP000322667"/>
    </source>
</evidence>
<organism evidence="1 2">
    <name type="scientific">Gossypium tomentosum</name>
    <name type="common">Hawaiian cotton</name>
    <name type="synonym">Gossypium sandvicense</name>
    <dbReference type="NCBI Taxonomy" id="34277"/>
    <lineage>
        <taxon>Eukaryota</taxon>
        <taxon>Viridiplantae</taxon>
        <taxon>Streptophyta</taxon>
        <taxon>Embryophyta</taxon>
        <taxon>Tracheophyta</taxon>
        <taxon>Spermatophyta</taxon>
        <taxon>Magnoliopsida</taxon>
        <taxon>eudicotyledons</taxon>
        <taxon>Gunneridae</taxon>
        <taxon>Pentapetalae</taxon>
        <taxon>rosids</taxon>
        <taxon>malvids</taxon>
        <taxon>Malvales</taxon>
        <taxon>Malvaceae</taxon>
        <taxon>Malvoideae</taxon>
        <taxon>Gossypium</taxon>
    </lineage>
</organism>
<accession>A0A5D2MMB9</accession>
<name>A0A5D2MMB9_GOSTO</name>
<reference evidence="1 2" key="1">
    <citation type="submission" date="2019-07" db="EMBL/GenBank/DDBJ databases">
        <title>WGS assembly of Gossypium tomentosum.</title>
        <authorList>
            <person name="Chen Z.J."/>
            <person name="Sreedasyam A."/>
            <person name="Ando A."/>
            <person name="Song Q."/>
            <person name="De L."/>
            <person name="Hulse-Kemp A."/>
            <person name="Ding M."/>
            <person name="Ye W."/>
            <person name="Kirkbride R."/>
            <person name="Jenkins J."/>
            <person name="Plott C."/>
            <person name="Lovell J."/>
            <person name="Lin Y.-M."/>
            <person name="Vaughn R."/>
            <person name="Liu B."/>
            <person name="Li W."/>
            <person name="Simpson S."/>
            <person name="Scheffler B."/>
            <person name="Saski C."/>
            <person name="Grover C."/>
            <person name="Hu G."/>
            <person name="Conover J."/>
            <person name="Carlson J."/>
            <person name="Shu S."/>
            <person name="Boston L."/>
            <person name="Williams M."/>
            <person name="Peterson D."/>
            <person name="Mcgee K."/>
            <person name="Jones D."/>
            <person name="Wendel J."/>
            <person name="Stelly D."/>
            <person name="Grimwood J."/>
            <person name="Schmutz J."/>
        </authorList>
    </citation>
    <scope>NUCLEOTIDE SEQUENCE [LARGE SCALE GENOMIC DNA]</scope>
    <source>
        <strain evidence="1">7179.01</strain>
    </source>
</reference>
<proteinExistence type="predicted"/>
<gene>
    <name evidence="1" type="ORF">ES332_A13G192900v1</name>
</gene>
<keyword evidence="2" id="KW-1185">Reference proteome</keyword>
<sequence length="72" mass="7615">MSQVVEDGRSILKEGPSKVEWVVTSQPNAATLAQCSKLVPQLSSKCPELCATASFHQVAAPLSISCGFVCCF</sequence>
<protein>
    <submittedName>
        <fullName evidence="1">Uncharacterized protein</fullName>
    </submittedName>
</protein>
<dbReference type="AlphaFoldDB" id="A0A5D2MMB9"/>
<dbReference type="EMBL" id="CM017622">
    <property type="protein sequence ID" value="TYH92595.1"/>
    <property type="molecule type" value="Genomic_DNA"/>
</dbReference>
<evidence type="ECO:0000313" key="1">
    <source>
        <dbReference type="EMBL" id="TYH92595.1"/>
    </source>
</evidence>